<dbReference type="Gene3D" id="3.30.40.10">
    <property type="entry name" value="Zinc/RING finger domain, C3HC4 (zinc finger)"/>
    <property type="match status" value="2"/>
</dbReference>
<dbReference type="InterPro" id="IPR001841">
    <property type="entry name" value="Znf_RING"/>
</dbReference>
<dbReference type="Proteomes" id="UP000324748">
    <property type="component" value="Unassembled WGS sequence"/>
</dbReference>
<keyword evidence="3" id="KW-0862">Zinc</keyword>
<protein>
    <recommendedName>
        <fullName evidence="6">RING-type domain-containing protein</fullName>
    </recommendedName>
</protein>
<keyword evidence="2 4" id="KW-0863">Zinc-finger</keyword>
<sequence>MWVQQRPYRVEVGQDPPSPALTEPGLLKSLRWQDPRTFQSDQFETHRVSVLIYGLPFEDGATSSNNFRKLRQSYKSIKQKCTKSVQSSAKRLNPFSSTSTEPHVQTAMPECSVCNSEITNRQEVFQSPTCIEGHTVHKACLGPRYAVEPSSCPTCQAVAHSVQQQEAVAPVISHQKEHPQAPESNPDGCSICLEEWSEMDERTEWPGCDHLFHTSCVGSWRNVKEDGTCPLCRREDPQPLGYLTDDEEEEEVRQATPARSFSPGVESVMDRLAGIQNAEEAAEVERWARVFEARESAAISHRLRQMMRERRAR</sequence>
<feature type="domain" description="RING-type" evidence="6">
    <location>
        <begin position="189"/>
        <end position="233"/>
    </location>
</feature>
<comment type="caution">
    <text evidence="7">The sequence shown here is derived from an EMBL/GenBank/DDBJ whole genome shotgun (WGS) entry which is preliminary data.</text>
</comment>
<evidence type="ECO:0000259" key="6">
    <source>
        <dbReference type="PROSITE" id="PS50089"/>
    </source>
</evidence>
<dbReference type="GO" id="GO:0016567">
    <property type="term" value="P:protein ubiquitination"/>
    <property type="evidence" value="ECO:0007669"/>
    <property type="project" value="TreeGrafter"/>
</dbReference>
<evidence type="ECO:0000256" key="2">
    <source>
        <dbReference type="ARBA" id="ARBA00022771"/>
    </source>
</evidence>
<evidence type="ECO:0000313" key="7">
    <source>
        <dbReference type="EMBL" id="KAA1108624.1"/>
    </source>
</evidence>
<dbReference type="GO" id="GO:0061630">
    <property type="term" value="F:ubiquitin protein ligase activity"/>
    <property type="evidence" value="ECO:0007669"/>
    <property type="project" value="TreeGrafter"/>
</dbReference>
<reference evidence="7 8" key="1">
    <citation type="submission" date="2019-05" db="EMBL/GenBank/DDBJ databases">
        <title>Emergence of the Ug99 lineage of the wheat stem rust pathogen through somatic hybridization.</title>
        <authorList>
            <person name="Li F."/>
            <person name="Upadhyaya N.M."/>
            <person name="Sperschneider J."/>
            <person name="Matny O."/>
            <person name="Nguyen-Phuc H."/>
            <person name="Mago R."/>
            <person name="Raley C."/>
            <person name="Miller M.E."/>
            <person name="Silverstein K.A.T."/>
            <person name="Henningsen E."/>
            <person name="Hirsch C.D."/>
            <person name="Visser B."/>
            <person name="Pretorius Z.A."/>
            <person name="Steffenson B.J."/>
            <person name="Schwessinger B."/>
            <person name="Dodds P.N."/>
            <person name="Figueroa M."/>
        </authorList>
    </citation>
    <scope>NUCLEOTIDE SEQUENCE [LARGE SCALE GENOMIC DNA]</scope>
    <source>
        <strain evidence="7">21-0</strain>
    </source>
</reference>
<dbReference type="PANTHER" id="PTHR45969:SF69">
    <property type="entry name" value="FINGER DOMAIN PROTEIN, PUTATIVE (AFU_ORTHOLOGUE AFUA_3G12190)-RELATED"/>
    <property type="match status" value="1"/>
</dbReference>
<evidence type="ECO:0000256" key="4">
    <source>
        <dbReference type="PROSITE-ProRule" id="PRU00175"/>
    </source>
</evidence>
<dbReference type="GO" id="GO:0008270">
    <property type="term" value="F:zinc ion binding"/>
    <property type="evidence" value="ECO:0007669"/>
    <property type="project" value="UniProtKB-KW"/>
</dbReference>
<evidence type="ECO:0000313" key="8">
    <source>
        <dbReference type="Proteomes" id="UP000324748"/>
    </source>
</evidence>
<evidence type="ECO:0000256" key="3">
    <source>
        <dbReference type="ARBA" id="ARBA00022833"/>
    </source>
</evidence>
<dbReference type="EMBL" id="VSWC01000028">
    <property type="protein sequence ID" value="KAA1108624.1"/>
    <property type="molecule type" value="Genomic_DNA"/>
</dbReference>
<dbReference type="PANTHER" id="PTHR45969">
    <property type="entry name" value="RING ZINC FINGER PROTEIN-RELATED"/>
    <property type="match status" value="1"/>
</dbReference>
<dbReference type="PROSITE" id="PS50089">
    <property type="entry name" value="ZF_RING_2"/>
    <property type="match status" value="1"/>
</dbReference>
<dbReference type="AlphaFoldDB" id="A0A5B0Q6Q0"/>
<keyword evidence="1" id="KW-0479">Metal-binding</keyword>
<evidence type="ECO:0000256" key="1">
    <source>
        <dbReference type="ARBA" id="ARBA00022723"/>
    </source>
</evidence>
<dbReference type="OrthoDB" id="8062037at2759"/>
<organism evidence="7 8">
    <name type="scientific">Puccinia graminis f. sp. tritici</name>
    <dbReference type="NCBI Taxonomy" id="56615"/>
    <lineage>
        <taxon>Eukaryota</taxon>
        <taxon>Fungi</taxon>
        <taxon>Dikarya</taxon>
        <taxon>Basidiomycota</taxon>
        <taxon>Pucciniomycotina</taxon>
        <taxon>Pucciniomycetes</taxon>
        <taxon>Pucciniales</taxon>
        <taxon>Pucciniaceae</taxon>
        <taxon>Puccinia</taxon>
    </lineage>
</organism>
<proteinExistence type="predicted"/>
<evidence type="ECO:0000256" key="5">
    <source>
        <dbReference type="SAM" id="MobiDB-lite"/>
    </source>
</evidence>
<name>A0A5B0Q6Q0_PUCGR</name>
<dbReference type="Pfam" id="PF13639">
    <property type="entry name" value="zf-RING_2"/>
    <property type="match status" value="1"/>
</dbReference>
<accession>A0A5B0Q6Q0</accession>
<dbReference type="SMART" id="SM00184">
    <property type="entry name" value="RING"/>
    <property type="match status" value="2"/>
</dbReference>
<gene>
    <name evidence="7" type="ORF">PGT21_019547</name>
</gene>
<keyword evidence="8" id="KW-1185">Reference proteome</keyword>
<dbReference type="SUPFAM" id="SSF57850">
    <property type="entry name" value="RING/U-box"/>
    <property type="match status" value="2"/>
</dbReference>
<feature type="region of interest" description="Disordered" evidence="5">
    <location>
        <begin position="1"/>
        <end position="24"/>
    </location>
</feature>
<dbReference type="InterPro" id="IPR013083">
    <property type="entry name" value="Znf_RING/FYVE/PHD"/>
</dbReference>